<dbReference type="EMBL" id="KP795592">
    <property type="protein sequence ID" value="AKN38545.1"/>
    <property type="molecule type" value="Genomic_DNA"/>
</dbReference>
<name>A0A0H3ZQP1_9VIBR</name>
<reference evidence="1" key="1">
    <citation type="journal article" date="2015" name="MBio">
        <title>Eco-Evolutionary Dynamics of Episomes among Ecologically Cohesive Bacterial Populations.</title>
        <authorList>
            <person name="Xue H."/>
            <person name="Cordero O.X."/>
            <person name="Camas F.M."/>
            <person name="Trimble W."/>
            <person name="Meyer F."/>
            <person name="Guglielmini J."/>
            <person name="Rocha E.P."/>
            <person name="Polz M.F."/>
        </authorList>
    </citation>
    <scope>NUCLEOTIDE SEQUENCE</scope>
    <source>
        <strain evidence="1">FF_376</strain>
    </source>
</reference>
<protein>
    <submittedName>
        <fullName evidence="1">Uncharacterized protein</fullName>
    </submittedName>
</protein>
<evidence type="ECO:0000313" key="1">
    <source>
        <dbReference type="EMBL" id="AKN38545.1"/>
    </source>
</evidence>
<proteinExistence type="predicted"/>
<dbReference type="AlphaFoldDB" id="A0A0H3ZQP1"/>
<accession>A0A0H3ZQP1</accession>
<organism evidence="1">
    <name type="scientific">Vibrio tasmaniensis</name>
    <dbReference type="NCBI Taxonomy" id="212663"/>
    <lineage>
        <taxon>Bacteria</taxon>
        <taxon>Pseudomonadati</taxon>
        <taxon>Pseudomonadota</taxon>
        <taxon>Gammaproteobacteria</taxon>
        <taxon>Vibrionales</taxon>
        <taxon>Vibrionaceae</taxon>
        <taxon>Vibrio</taxon>
    </lineage>
</organism>
<sequence length="69" mass="7621">MVTSIAEVKDQQITYRVTALLFRTFPNSASSAYTDSLRSLVAALRRAVAIERLLMGYLILFLTVPTKGA</sequence>
<dbReference type="EMBL" id="KP795581">
    <property type="protein sequence ID" value="AKN38397.1"/>
    <property type="molecule type" value="Genomic_DNA"/>
</dbReference>